<evidence type="ECO:0000256" key="7">
    <source>
        <dbReference type="RuleBase" id="RU367025"/>
    </source>
</evidence>
<dbReference type="InterPro" id="IPR005037">
    <property type="entry name" value="PRP38"/>
</dbReference>
<evidence type="ECO:0000256" key="1">
    <source>
        <dbReference type="ARBA" id="ARBA00004123"/>
    </source>
</evidence>
<dbReference type="PANTHER" id="PTHR23142">
    <property type="entry name" value="PRE-MRNA-SPLICING FACTOR 38A-RELATED"/>
    <property type="match status" value="1"/>
</dbReference>
<keyword evidence="5 7" id="KW-0508">mRNA splicing</keyword>
<protein>
    <recommendedName>
        <fullName evidence="7">Pre-mRNA-splicing factor 38</fullName>
    </recommendedName>
</protein>
<sequence length="207" mass="23769">MAMDNKTVRDAIQVHGTNPQFLIEKILRTRIYESTYWKESCFGLTESSIIEKAYELTSIGGQYGAQKPTEFICLVLKLLQLQPREEIVIKYITGLTENDNNKYLRALGAFYLRLVGKPVDIYKTLEPFLVDGRKLRKRGNNGYSIIHMDEFIDELLREERISLSLSVKIKVEIQVGIELAVRISIKISQSLTRTAQTTRPHTFEIAV</sequence>
<dbReference type="Proteomes" id="UP000823405">
    <property type="component" value="Unassembled WGS sequence"/>
</dbReference>
<gene>
    <name evidence="8" type="ORF">BGZ97_004907</name>
</gene>
<dbReference type="GO" id="GO:0000398">
    <property type="term" value="P:mRNA splicing, via spliceosome"/>
    <property type="evidence" value="ECO:0007669"/>
    <property type="project" value="UniProtKB-UniRule"/>
</dbReference>
<dbReference type="OrthoDB" id="190958at2759"/>
<comment type="similarity">
    <text evidence="2 7">Belongs to the PRP38 family.</text>
</comment>
<proteinExistence type="inferred from homology"/>
<dbReference type="GO" id="GO:0005681">
    <property type="term" value="C:spliceosomal complex"/>
    <property type="evidence" value="ECO:0007669"/>
    <property type="project" value="UniProtKB-KW"/>
</dbReference>
<reference evidence="8" key="1">
    <citation type="journal article" date="2020" name="Fungal Divers.">
        <title>Resolving the Mortierellaceae phylogeny through synthesis of multi-gene phylogenetics and phylogenomics.</title>
        <authorList>
            <person name="Vandepol N."/>
            <person name="Liber J."/>
            <person name="Desiro A."/>
            <person name="Na H."/>
            <person name="Kennedy M."/>
            <person name="Barry K."/>
            <person name="Grigoriev I.V."/>
            <person name="Miller A.N."/>
            <person name="O'Donnell K."/>
            <person name="Stajich J.E."/>
            <person name="Bonito G."/>
        </authorList>
    </citation>
    <scope>NUCLEOTIDE SEQUENCE</scope>
    <source>
        <strain evidence="8">NVP60</strain>
    </source>
</reference>
<keyword evidence="9" id="KW-1185">Reference proteome</keyword>
<evidence type="ECO:0000313" key="9">
    <source>
        <dbReference type="Proteomes" id="UP000823405"/>
    </source>
</evidence>
<keyword evidence="3 7" id="KW-0507">mRNA processing</keyword>
<keyword evidence="6 7" id="KW-0539">Nucleus</keyword>
<evidence type="ECO:0000256" key="2">
    <source>
        <dbReference type="ARBA" id="ARBA00006164"/>
    </source>
</evidence>
<comment type="function">
    <text evidence="7">Required for pre-mRNA splicing.</text>
</comment>
<comment type="subcellular location">
    <subcellularLocation>
        <location evidence="1 7">Nucleus</location>
    </subcellularLocation>
</comment>
<organism evidence="8 9">
    <name type="scientific">Linnemannia gamsii</name>
    <dbReference type="NCBI Taxonomy" id="64522"/>
    <lineage>
        <taxon>Eukaryota</taxon>
        <taxon>Fungi</taxon>
        <taxon>Fungi incertae sedis</taxon>
        <taxon>Mucoromycota</taxon>
        <taxon>Mortierellomycotina</taxon>
        <taxon>Mortierellomycetes</taxon>
        <taxon>Mortierellales</taxon>
        <taxon>Mortierellaceae</taxon>
        <taxon>Linnemannia</taxon>
    </lineage>
</organism>
<evidence type="ECO:0000256" key="3">
    <source>
        <dbReference type="ARBA" id="ARBA00022664"/>
    </source>
</evidence>
<evidence type="ECO:0000313" key="8">
    <source>
        <dbReference type="EMBL" id="KAG0295074.1"/>
    </source>
</evidence>
<dbReference type="Pfam" id="PF03371">
    <property type="entry name" value="PRP38"/>
    <property type="match status" value="1"/>
</dbReference>
<keyword evidence="4 7" id="KW-0747">Spliceosome</keyword>
<name>A0A9P6QV60_9FUNG</name>
<accession>A0A9P6QV60</accession>
<evidence type="ECO:0000256" key="6">
    <source>
        <dbReference type="ARBA" id="ARBA00023242"/>
    </source>
</evidence>
<evidence type="ECO:0000256" key="5">
    <source>
        <dbReference type="ARBA" id="ARBA00023187"/>
    </source>
</evidence>
<dbReference type="AlphaFoldDB" id="A0A9P6QV60"/>
<evidence type="ECO:0000256" key="4">
    <source>
        <dbReference type="ARBA" id="ARBA00022728"/>
    </source>
</evidence>
<dbReference type="EMBL" id="JAAAIN010002267">
    <property type="protein sequence ID" value="KAG0295074.1"/>
    <property type="molecule type" value="Genomic_DNA"/>
</dbReference>
<comment type="caution">
    <text evidence="8">The sequence shown here is derived from an EMBL/GenBank/DDBJ whole genome shotgun (WGS) entry which is preliminary data.</text>
</comment>